<dbReference type="GO" id="GO:1901982">
    <property type="term" value="F:maltose binding"/>
    <property type="evidence" value="ECO:0007669"/>
    <property type="project" value="TreeGrafter"/>
</dbReference>
<dbReference type="Pfam" id="PF13416">
    <property type="entry name" value="SBP_bac_8"/>
    <property type="match status" value="1"/>
</dbReference>
<evidence type="ECO:0000256" key="3">
    <source>
        <dbReference type="ARBA" id="ARBA00022729"/>
    </source>
</evidence>
<feature type="region of interest" description="Disordered" evidence="4">
    <location>
        <begin position="27"/>
        <end position="57"/>
    </location>
</feature>
<reference evidence="5" key="1">
    <citation type="submission" date="2020-05" db="EMBL/GenBank/DDBJ databases">
        <authorList>
            <person name="Chiriac C."/>
            <person name="Salcher M."/>
            <person name="Ghai R."/>
            <person name="Kavagutti S V."/>
        </authorList>
    </citation>
    <scope>NUCLEOTIDE SEQUENCE</scope>
</reference>
<dbReference type="GO" id="GO:0015768">
    <property type="term" value="P:maltose transport"/>
    <property type="evidence" value="ECO:0007669"/>
    <property type="project" value="TreeGrafter"/>
</dbReference>
<organism evidence="5">
    <name type="scientific">freshwater metagenome</name>
    <dbReference type="NCBI Taxonomy" id="449393"/>
    <lineage>
        <taxon>unclassified sequences</taxon>
        <taxon>metagenomes</taxon>
        <taxon>ecological metagenomes</taxon>
    </lineage>
</organism>
<dbReference type="GO" id="GO:0055052">
    <property type="term" value="C:ATP-binding cassette (ABC) transporter complex, substrate-binding subunit-containing"/>
    <property type="evidence" value="ECO:0007669"/>
    <property type="project" value="TreeGrafter"/>
</dbReference>
<sequence>MAPKFKSRILGTLAIGSAAALALAGCGSSSSSSSSSTPSTPASAAPSASASAAPSAPATSGELTIWTEDYYVKIFEPLVKPWADKNGLTVTFVTKDFGQMGDQFIAAVPAGEGPDLFITPTGTNKFVANGVVAPVELGDAAAGFNPVSIEAVSNGGKIYGVPFTVENIALYRNTELAPTAPATFDEMMAAGDALVKSGKATTAFAIGQDPKGGNPYLLMPFQSSFGSQIFAMDADGNYDPNKLIIDDEAGQAFASWLATSGKSGALSPDLTLDIALQDFKDGKAPFLVTGPWDLAGIKESGVKYAIDPIPSAGGEISSPFVGFYGVYASSQSKNPLAASLFLTDFMTSVDTQVGIWEQAKNPPALTAALDVVSADPDMKAFGAIGETAVQIPPIPAMDQVWGPWGETEVLIQRGQGGDPVELWKAMAEKIRAAIAKG</sequence>
<dbReference type="AlphaFoldDB" id="A0A6J7MTW0"/>
<comment type="similarity">
    <text evidence="1">Belongs to the bacterial solute-binding protein 1 family.</text>
</comment>
<dbReference type="EMBL" id="CAFBOM010000065">
    <property type="protein sequence ID" value="CAB4981979.1"/>
    <property type="molecule type" value="Genomic_DNA"/>
</dbReference>
<dbReference type="PROSITE" id="PS51257">
    <property type="entry name" value="PROKAR_LIPOPROTEIN"/>
    <property type="match status" value="1"/>
</dbReference>
<evidence type="ECO:0000256" key="2">
    <source>
        <dbReference type="ARBA" id="ARBA00022448"/>
    </source>
</evidence>
<dbReference type="Gene3D" id="3.40.190.10">
    <property type="entry name" value="Periplasmic binding protein-like II"/>
    <property type="match status" value="2"/>
</dbReference>
<dbReference type="PANTHER" id="PTHR30061:SF50">
    <property type="entry name" value="MALTOSE_MALTODEXTRIN-BINDING PERIPLASMIC PROTEIN"/>
    <property type="match status" value="1"/>
</dbReference>
<dbReference type="GO" id="GO:0042956">
    <property type="term" value="P:maltodextrin transmembrane transport"/>
    <property type="evidence" value="ECO:0007669"/>
    <property type="project" value="TreeGrafter"/>
</dbReference>
<evidence type="ECO:0000256" key="4">
    <source>
        <dbReference type="SAM" id="MobiDB-lite"/>
    </source>
</evidence>
<dbReference type="PANTHER" id="PTHR30061">
    <property type="entry name" value="MALTOSE-BINDING PERIPLASMIC PROTEIN"/>
    <property type="match status" value="1"/>
</dbReference>
<keyword evidence="2" id="KW-0813">Transport</keyword>
<evidence type="ECO:0000256" key="1">
    <source>
        <dbReference type="ARBA" id="ARBA00008520"/>
    </source>
</evidence>
<dbReference type="SUPFAM" id="SSF53850">
    <property type="entry name" value="Periplasmic binding protein-like II"/>
    <property type="match status" value="1"/>
</dbReference>
<accession>A0A6J7MTW0</accession>
<proteinExistence type="inferred from homology"/>
<gene>
    <name evidence="5" type="ORF">UFOPK3957_00520</name>
</gene>
<dbReference type="InterPro" id="IPR006059">
    <property type="entry name" value="SBP"/>
</dbReference>
<name>A0A6J7MTW0_9ZZZZ</name>
<evidence type="ECO:0000313" key="5">
    <source>
        <dbReference type="EMBL" id="CAB4981979.1"/>
    </source>
</evidence>
<protein>
    <submittedName>
        <fullName evidence="5">Unannotated protein</fullName>
    </submittedName>
</protein>
<keyword evidence="3" id="KW-0732">Signal</keyword>